<feature type="region of interest" description="Disordered" evidence="2">
    <location>
        <begin position="554"/>
        <end position="663"/>
    </location>
</feature>
<proteinExistence type="predicted"/>
<evidence type="ECO:0000256" key="1">
    <source>
        <dbReference type="SAM" id="Coils"/>
    </source>
</evidence>
<dbReference type="EMBL" id="JAAAUY010000108">
    <property type="protein sequence ID" value="KAF9335261.1"/>
    <property type="molecule type" value="Genomic_DNA"/>
</dbReference>
<dbReference type="InterPro" id="IPR002909">
    <property type="entry name" value="IPT_dom"/>
</dbReference>
<evidence type="ECO:0000259" key="3">
    <source>
        <dbReference type="Pfam" id="PF01833"/>
    </source>
</evidence>
<name>A0A9P5VP11_9FUNG</name>
<dbReference type="InterPro" id="IPR014756">
    <property type="entry name" value="Ig_E-set"/>
</dbReference>
<evidence type="ECO:0008006" key="7">
    <source>
        <dbReference type="Google" id="ProtNLM"/>
    </source>
</evidence>
<comment type="caution">
    <text evidence="5">The sequence shown here is derived from an EMBL/GenBank/DDBJ whole genome shotgun (WGS) entry which is preliminary data.</text>
</comment>
<feature type="region of interest" description="Disordered" evidence="2">
    <location>
        <begin position="917"/>
        <end position="943"/>
    </location>
</feature>
<organism evidence="5 6">
    <name type="scientific">Podila minutissima</name>
    <dbReference type="NCBI Taxonomy" id="64525"/>
    <lineage>
        <taxon>Eukaryota</taxon>
        <taxon>Fungi</taxon>
        <taxon>Fungi incertae sedis</taxon>
        <taxon>Mucoromycota</taxon>
        <taxon>Mortierellomycotina</taxon>
        <taxon>Mortierellomycetes</taxon>
        <taxon>Mortierellales</taxon>
        <taxon>Mortierellaceae</taxon>
        <taxon>Podila</taxon>
    </lineage>
</organism>
<keyword evidence="1" id="KW-0175">Coiled coil</keyword>
<keyword evidence="6" id="KW-1185">Reference proteome</keyword>
<feature type="domain" description="IPT/TIG" evidence="3">
    <location>
        <begin position="711"/>
        <end position="775"/>
    </location>
</feature>
<evidence type="ECO:0000313" key="5">
    <source>
        <dbReference type="EMBL" id="KAF9335261.1"/>
    </source>
</evidence>
<dbReference type="AlphaFoldDB" id="A0A9P5VP11"/>
<feature type="region of interest" description="Disordered" evidence="2">
    <location>
        <begin position="222"/>
        <end position="362"/>
    </location>
</feature>
<dbReference type="Proteomes" id="UP000696485">
    <property type="component" value="Unassembled WGS sequence"/>
</dbReference>
<evidence type="ECO:0000313" key="6">
    <source>
        <dbReference type="Proteomes" id="UP000696485"/>
    </source>
</evidence>
<protein>
    <recommendedName>
        <fullName evidence="7">IPT/TIG domain-containing protein</fullName>
    </recommendedName>
</protein>
<reference evidence="5" key="1">
    <citation type="journal article" date="2020" name="Fungal Divers.">
        <title>Resolving the Mortierellaceae phylogeny through synthesis of multi-gene phylogenetics and phylogenomics.</title>
        <authorList>
            <person name="Vandepol N."/>
            <person name="Liber J."/>
            <person name="Desiro A."/>
            <person name="Na H."/>
            <person name="Kennedy M."/>
            <person name="Barry K."/>
            <person name="Grigoriev I.V."/>
            <person name="Miller A.N."/>
            <person name="O'Donnell K."/>
            <person name="Stajich J.E."/>
            <person name="Bonito G."/>
        </authorList>
    </citation>
    <scope>NUCLEOTIDE SEQUENCE</scope>
    <source>
        <strain evidence="5">NVP1</strain>
    </source>
</reference>
<feature type="coiled-coil region" evidence="1">
    <location>
        <begin position="683"/>
        <end position="710"/>
    </location>
</feature>
<feature type="compositionally biased region" description="Acidic residues" evidence="2">
    <location>
        <begin position="270"/>
        <end position="286"/>
    </location>
</feature>
<dbReference type="Gene3D" id="2.60.40.10">
    <property type="entry name" value="Immunoglobulins"/>
    <property type="match status" value="1"/>
</dbReference>
<feature type="region of interest" description="Disordered" evidence="2">
    <location>
        <begin position="877"/>
        <end position="898"/>
    </location>
</feature>
<sequence>MTVREGLQIEISGIPAENGKCRVETQLKIGFQLKDANGSDVQHWKQIRLPHKLIAKEKHRMEKYNGRNKDISDSEILTLDAKLVCDHDMTKILETCDNCIGRERKRAHRRKETHKLPGQPASIPIFGAISTKNGASLADEPIQPTPTDPIEYQAWERSRIMVFSNTEFVDLTSGQCQLPTRITCYCRHHNERVGFRIRFTARDSTGSVVASVLTHAVMMMDDHKSGKKAPTSGQAKRANGASKDKSILVSKRNGQSNMEQEQEHENNQPEMEDDESQEEQEDEIDLEAGNHIPRMIRSGSKQFQDSEMASGDTLSPLDQPDRAGSKRRVNDSVMDEFQSNSSDDPMRGPFRRKTSHDVSDRQAQPFFATSTFPSTSPLPSPSPFVPGSTFAKDEANLFPPSFSQATSTAGSFLDQKYMSMFLNQPGSQGPNGSDKGPGLDPMQIEACSMLENFTTLDESMSSPQNLSSFLSSVAKKSQDSIARTSDLHSTRASFTIPAISQPTFTTPFIPFTPVSNEIISAPKMTSSFLDASQIQEFQNFKRQNLLYQQLQKGVEPSQKPIDPKPVPWTKLDSKDPYRNMRTALSQTTNPSSSAFIPIPMTLPEDNGKSSPLIETEVEPGSASSGPDAPLQPKKRGRPRKTATPLQASSPVLSAKLPSTAPSSPSLLPLNGLSAAQIILLQHRQQQQQQFQQHQQQLQQQQKQAILARQKPRVQKLVPSRGSIEGGTEITLLGSGFYPGMVPTFDGVPALDVQYYGPETMICRLPPRGFPGTVVVKAPGAKTGPGLGIVAARVKDDPSSTDLVKTMAELFGGPSSQSGFVGDDDVGVLFEYEESKGDHDLIALALQVLGMKMSGRVEPPHQVAMRIMGTAAASNAIVGQGHQGSGSHSSSALSQALPQPQQPSFLQFTSITQATGQNVLTSQSRSERSTLSQTQSMPILTNGSMMPNGLVGYNSFLTSMSGGGR</sequence>
<feature type="compositionally biased region" description="Polar residues" evidence="2">
    <location>
        <begin position="582"/>
        <end position="594"/>
    </location>
</feature>
<dbReference type="CDD" id="cd00102">
    <property type="entry name" value="IPT"/>
    <property type="match status" value="1"/>
</dbReference>
<evidence type="ECO:0000259" key="4">
    <source>
        <dbReference type="Pfam" id="PF25603"/>
    </source>
</evidence>
<feature type="domain" description="SPT23/MGA2-like DNA-binding" evidence="4">
    <location>
        <begin position="7"/>
        <end position="224"/>
    </location>
</feature>
<feature type="compositionally biased region" description="Basic and acidic residues" evidence="2">
    <location>
        <begin position="319"/>
        <end position="330"/>
    </location>
</feature>
<dbReference type="InterPro" id="IPR013783">
    <property type="entry name" value="Ig-like_fold"/>
</dbReference>
<gene>
    <name evidence="5" type="ORF">BG006_000479</name>
</gene>
<evidence type="ECO:0000256" key="2">
    <source>
        <dbReference type="SAM" id="MobiDB-lite"/>
    </source>
</evidence>
<dbReference type="Pfam" id="PF25603">
    <property type="entry name" value="SPT23_MGA2_DBD"/>
    <property type="match status" value="1"/>
</dbReference>
<dbReference type="InterPro" id="IPR057962">
    <property type="entry name" value="SPT23_MGA2_DBD"/>
</dbReference>
<dbReference type="Pfam" id="PF01833">
    <property type="entry name" value="TIG"/>
    <property type="match status" value="1"/>
</dbReference>
<feature type="compositionally biased region" description="Low complexity" evidence="2">
    <location>
        <begin position="652"/>
        <end position="663"/>
    </location>
</feature>
<dbReference type="SUPFAM" id="SSF81296">
    <property type="entry name" value="E set domains"/>
    <property type="match status" value="1"/>
</dbReference>
<accession>A0A9P5VP11</accession>
<feature type="compositionally biased region" description="Low complexity" evidence="2">
    <location>
        <begin position="884"/>
        <end position="898"/>
    </location>
</feature>